<dbReference type="PANTHER" id="PTHR24348">
    <property type="entry name" value="SERINE/THREONINE-PROTEIN KINASE UNC-51-RELATED"/>
    <property type="match status" value="1"/>
</dbReference>
<dbReference type="GO" id="GO:0004674">
    <property type="term" value="F:protein serine/threonine kinase activity"/>
    <property type="evidence" value="ECO:0007669"/>
    <property type="project" value="InterPro"/>
</dbReference>
<evidence type="ECO:0000259" key="5">
    <source>
        <dbReference type="PROSITE" id="PS50011"/>
    </source>
</evidence>
<gene>
    <name evidence="6" type="ORF">IMG5_053970</name>
</gene>
<dbReference type="PANTHER" id="PTHR24348:SF22">
    <property type="entry name" value="NON-SPECIFIC SERINE_THREONINE PROTEIN KINASE"/>
    <property type="match status" value="1"/>
</dbReference>
<name>G0QMZ1_ICHMU</name>
<dbReference type="InterPro" id="IPR011009">
    <property type="entry name" value="Kinase-like_dom_sf"/>
</dbReference>
<organism evidence="6 7">
    <name type="scientific">Ichthyophthirius multifiliis</name>
    <name type="common">White spot disease agent</name>
    <name type="synonym">Ich</name>
    <dbReference type="NCBI Taxonomy" id="5932"/>
    <lineage>
        <taxon>Eukaryota</taxon>
        <taxon>Sar</taxon>
        <taxon>Alveolata</taxon>
        <taxon>Ciliophora</taxon>
        <taxon>Intramacronucleata</taxon>
        <taxon>Oligohymenophorea</taxon>
        <taxon>Hymenostomatida</taxon>
        <taxon>Ophryoglenina</taxon>
        <taxon>Ichthyophthirius</taxon>
    </lineage>
</organism>
<dbReference type="GO" id="GO:0000407">
    <property type="term" value="C:phagophore assembly site"/>
    <property type="evidence" value="ECO:0007669"/>
    <property type="project" value="TreeGrafter"/>
</dbReference>
<dbReference type="GO" id="GO:0005829">
    <property type="term" value="C:cytosol"/>
    <property type="evidence" value="ECO:0007669"/>
    <property type="project" value="TreeGrafter"/>
</dbReference>
<dbReference type="PROSITE" id="PS50011">
    <property type="entry name" value="PROTEIN_KINASE_DOM"/>
    <property type="match status" value="1"/>
</dbReference>
<dbReference type="GO" id="GO:0016020">
    <property type="term" value="C:membrane"/>
    <property type="evidence" value="ECO:0007669"/>
    <property type="project" value="TreeGrafter"/>
</dbReference>
<dbReference type="OMA" id="PCANTTR"/>
<dbReference type="InParanoid" id="G0QMZ1"/>
<dbReference type="RefSeq" id="XP_004037393.1">
    <property type="nucleotide sequence ID" value="XM_004037345.1"/>
</dbReference>
<reference evidence="6 7" key="1">
    <citation type="submission" date="2011-07" db="EMBL/GenBank/DDBJ databases">
        <authorList>
            <person name="Coyne R."/>
            <person name="Brami D."/>
            <person name="Johnson J."/>
            <person name="Hostetler J."/>
            <person name="Hannick L."/>
            <person name="Clark T."/>
            <person name="Cassidy-Hanley D."/>
            <person name="Inman J."/>
        </authorList>
    </citation>
    <scope>NUCLEOTIDE SEQUENCE [LARGE SCALE GENOMIC DNA]</scope>
    <source>
        <strain evidence="6 7">G5</strain>
    </source>
</reference>
<evidence type="ECO:0000313" key="7">
    <source>
        <dbReference type="Proteomes" id="UP000008983"/>
    </source>
</evidence>
<dbReference type="GO" id="GO:0000045">
    <property type="term" value="P:autophagosome assembly"/>
    <property type="evidence" value="ECO:0007669"/>
    <property type="project" value="TreeGrafter"/>
</dbReference>
<evidence type="ECO:0000256" key="2">
    <source>
        <dbReference type="ARBA" id="ARBA00022741"/>
    </source>
</evidence>
<sequence>MLCSEIKIMKRLKHPHIVRLLDVFQTKNNTYIITEYCNQGDLRQFLKKCKSFSEQKCIQIISQIISGLQELSKHDIIHRDLKPANILIHNDIFKITDFGFAKKLLSLEDQLMNSLVGTPLYMAPQILNKIQYTSKCDVWSTALILYELLYGRTPWPAMNVVDLVQKLNNIPLVFPQKDSQVSTVLINFMTKCLQFKENERLSISEIKIKLRKLLLHKRNFFHKITVIRIHAVQIILQNYHKILKKPNKKFNKTKNRVLLFQKSKLKTTKIVQNQYIKQKIINNYKKIQAIFPLNKDLQIIRLKSNTFPVQKIIKVTQIIIILLKLLLFQINKRIQMHLIKQIFLPKKNSNKVIYKYYLDSKSSLCQIIIRKIIIHIQIKIQYRINIIVLIIFQKQIYQ</sequence>
<dbReference type="STRING" id="857967.G0QMZ1"/>
<keyword evidence="4" id="KW-0067">ATP-binding</keyword>
<dbReference type="SMART" id="SM00220">
    <property type="entry name" value="S_TKc"/>
    <property type="match status" value="1"/>
</dbReference>
<dbReference type="GO" id="GO:0005776">
    <property type="term" value="C:autophagosome"/>
    <property type="evidence" value="ECO:0007669"/>
    <property type="project" value="TreeGrafter"/>
</dbReference>
<dbReference type="Proteomes" id="UP000008983">
    <property type="component" value="Unassembled WGS sequence"/>
</dbReference>
<dbReference type="GO" id="GO:0010506">
    <property type="term" value="P:regulation of autophagy"/>
    <property type="evidence" value="ECO:0007669"/>
    <property type="project" value="InterPro"/>
</dbReference>
<evidence type="ECO:0000256" key="1">
    <source>
        <dbReference type="ARBA" id="ARBA00022679"/>
    </source>
</evidence>
<dbReference type="PROSITE" id="PS00108">
    <property type="entry name" value="PROTEIN_KINASE_ST"/>
    <property type="match status" value="1"/>
</dbReference>
<dbReference type="InterPro" id="IPR045269">
    <property type="entry name" value="Atg1-like"/>
</dbReference>
<dbReference type="GO" id="GO:0005524">
    <property type="term" value="F:ATP binding"/>
    <property type="evidence" value="ECO:0007669"/>
    <property type="project" value="UniProtKB-KW"/>
</dbReference>
<keyword evidence="1" id="KW-0808">Transferase</keyword>
<proteinExistence type="predicted"/>
<feature type="domain" description="Protein kinase" evidence="5">
    <location>
        <begin position="1"/>
        <end position="221"/>
    </location>
</feature>
<evidence type="ECO:0000256" key="3">
    <source>
        <dbReference type="ARBA" id="ARBA00022777"/>
    </source>
</evidence>
<dbReference type="EMBL" id="GL983456">
    <property type="protein sequence ID" value="EGR33407.1"/>
    <property type="molecule type" value="Genomic_DNA"/>
</dbReference>
<keyword evidence="2" id="KW-0547">Nucleotide-binding</keyword>
<keyword evidence="7" id="KW-1185">Reference proteome</keyword>
<protein>
    <submittedName>
        <fullName evidence="6">Protein kinase domain protein</fullName>
    </submittedName>
</protein>
<dbReference type="GeneID" id="14909592"/>
<dbReference type="InterPro" id="IPR008271">
    <property type="entry name" value="Ser/Thr_kinase_AS"/>
</dbReference>
<dbReference type="InterPro" id="IPR000719">
    <property type="entry name" value="Prot_kinase_dom"/>
</dbReference>
<dbReference type="AlphaFoldDB" id="G0QMZ1"/>
<dbReference type="Pfam" id="PF00069">
    <property type="entry name" value="Pkinase"/>
    <property type="match status" value="1"/>
</dbReference>
<dbReference type="Gene3D" id="1.10.510.10">
    <property type="entry name" value="Transferase(Phosphotransferase) domain 1"/>
    <property type="match status" value="1"/>
</dbReference>
<accession>G0QMZ1</accession>
<evidence type="ECO:0000313" key="6">
    <source>
        <dbReference type="EMBL" id="EGR33407.1"/>
    </source>
</evidence>
<dbReference type="OrthoDB" id="312720at2759"/>
<evidence type="ECO:0000256" key="4">
    <source>
        <dbReference type="ARBA" id="ARBA00022840"/>
    </source>
</evidence>
<dbReference type="eggNOG" id="KOG0595">
    <property type="taxonomic scope" value="Eukaryota"/>
</dbReference>
<dbReference type="SUPFAM" id="SSF56112">
    <property type="entry name" value="Protein kinase-like (PK-like)"/>
    <property type="match status" value="1"/>
</dbReference>
<keyword evidence="3 6" id="KW-0418">Kinase</keyword>